<dbReference type="GeneID" id="80875800"/>
<sequence>MKPDTRTLTREFSKLTNTPSKTALSWLKQYDFDIDLACLHWAEKESKAEAEKRIHQLFDQFRSFEDANIIDFDGSAKLFETLGVSFEDPETLLISYLLESPNMGEFEREKFVHGCSTLCVTNLSDLKNVVDQKITLWKSDRTLQKAVYIYSYPLACDKGKKTLGTGVAIELLQVLLKSLFLLLDHWVNFLQSSPIIDRSLPRDTWNELWDFSVYTESSPDCSDYDFEGAWPTLIDEFVVYYRKHVLNIPEQ</sequence>
<dbReference type="KEGG" id="som:SOMG_02319"/>
<proteinExistence type="predicted"/>
<dbReference type="InterPro" id="IPR014764">
    <property type="entry name" value="DCN-prot"/>
</dbReference>
<dbReference type="EMBL" id="CP115611">
    <property type="protein sequence ID" value="WBW70701.1"/>
    <property type="molecule type" value="Genomic_DNA"/>
</dbReference>
<dbReference type="PROSITE" id="PS51229">
    <property type="entry name" value="DCUN1"/>
    <property type="match status" value="1"/>
</dbReference>
<dbReference type="InterPro" id="IPR042460">
    <property type="entry name" value="DCN1-like_PONY"/>
</dbReference>
<name>A0AAE9W8A0_9SCHI</name>
<evidence type="ECO:0000313" key="4">
    <source>
        <dbReference type="Proteomes" id="UP001212411"/>
    </source>
</evidence>
<keyword evidence="4" id="KW-1185">Reference proteome</keyword>
<dbReference type="RefSeq" id="XP_056034944.1">
    <property type="nucleotide sequence ID" value="XM_056181111.1"/>
</dbReference>
<dbReference type="Pfam" id="PF03556">
    <property type="entry name" value="Cullin_binding"/>
    <property type="match status" value="1"/>
</dbReference>
<dbReference type="GO" id="GO:0000151">
    <property type="term" value="C:ubiquitin ligase complex"/>
    <property type="evidence" value="ECO:0007669"/>
    <property type="project" value="TreeGrafter"/>
</dbReference>
<evidence type="ECO:0000256" key="1">
    <source>
        <dbReference type="RuleBase" id="RU410713"/>
    </source>
</evidence>
<dbReference type="Proteomes" id="UP001212411">
    <property type="component" value="Chromosome 1"/>
</dbReference>
<organism evidence="3 4">
    <name type="scientific">Schizosaccharomyces osmophilus</name>
    <dbReference type="NCBI Taxonomy" id="2545709"/>
    <lineage>
        <taxon>Eukaryota</taxon>
        <taxon>Fungi</taxon>
        <taxon>Dikarya</taxon>
        <taxon>Ascomycota</taxon>
        <taxon>Taphrinomycotina</taxon>
        <taxon>Schizosaccharomycetes</taxon>
        <taxon>Schizosaccharomycetales</taxon>
        <taxon>Schizosaccharomycetaceae</taxon>
        <taxon>Schizosaccharomyces</taxon>
    </lineage>
</organism>
<dbReference type="GO" id="GO:0097602">
    <property type="term" value="F:cullin family protein binding"/>
    <property type="evidence" value="ECO:0007669"/>
    <property type="project" value="TreeGrafter"/>
</dbReference>
<evidence type="ECO:0000313" key="3">
    <source>
        <dbReference type="EMBL" id="WBW70701.1"/>
    </source>
</evidence>
<reference evidence="3 4" key="1">
    <citation type="journal article" date="2023" name="G3 (Bethesda)">
        <title>A high-quality reference genome for the fission yeast Schizosaccharomyces osmophilus.</title>
        <authorList>
            <person name="Jia G.S."/>
            <person name="Zhang W.C."/>
            <person name="Liang Y."/>
            <person name="Liu X.H."/>
            <person name="Rhind N."/>
            <person name="Pidoux A."/>
            <person name="Brysch-Herzberg M."/>
            <person name="Du L.L."/>
        </authorList>
    </citation>
    <scope>NUCLEOTIDE SEQUENCE [LARGE SCALE GENOMIC DNA]</scope>
    <source>
        <strain evidence="3 4">CBS 15793</strain>
    </source>
</reference>
<protein>
    <recommendedName>
        <fullName evidence="1">Defective in cullin neddylation protein</fullName>
    </recommendedName>
</protein>
<dbReference type="PANTHER" id="PTHR12281">
    <property type="entry name" value="RP42 RELATED"/>
    <property type="match status" value="1"/>
</dbReference>
<gene>
    <name evidence="3" type="primary">dcn1</name>
    <name evidence="3" type="ORF">SOMG_02319</name>
</gene>
<accession>A0AAE9W8A0</accession>
<dbReference type="Gene3D" id="1.10.238.10">
    <property type="entry name" value="EF-hand"/>
    <property type="match status" value="1"/>
</dbReference>
<comment type="function">
    <text evidence="1">Neddylation of cullins play an essential role in the regulation of SCF-type complexes activity.</text>
</comment>
<dbReference type="PANTHER" id="PTHR12281:SF31">
    <property type="entry name" value="DCN1-LIKE PROTEIN 3"/>
    <property type="match status" value="1"/>
</dbReference>
<dbReference type="Gene3D" id="1.10.238.200">
    <property type="entry name" value="Cullin, PONY binding domain"/>
    <property type="match status" value="1"/>
</dbReference>
<dbReference type="GO" id="GO:0045116">
    <property type="term" value="P:protein neddylation"/>
    <property type="evidence" value="ECO:0007669"/>
    <property type="project" value="TreeGrafter"/>
</dbReference>
<dbReference type="InterPro" id="IPR005176">
    <property type="entry name" value="PONY_dom"/>
</dbReference>
<dbReference type="AlphaFoldDB" id="A0AAE9W8A0"/>
<dbReference type="GO" id="GO:0032182">
    <property type="term" value="F:ubiquitin-like protein binding"/>
    <property type="evidence" value="ECO:0007669"/>
    <property type="project" value="TreeGrafter"/>
</dbReference>
<evidence type="ECO:0000259" key="2">
    <source>
        <dbReference type="PROSITE" id="PS51229"/>
    </source>
</evidence>
<feature type="domain" description="DCUN1" evidence="2">
    <location>
        <begin position="49"/>
        <end position="242"/>
    </location>
</feature>
<dbReference type="GO" id="GO:0031624">
    <property type="term" value="F:ubiquitin conjugating enzyme binding"/>
    <property type="evidence" value="ECO:0007669"/>
    <property type="project" value="TreeGrafter"/>
</dbReference>